<evidence type="ECO:0000256" key="1">
    <source>
        <dbReference type="SAM" id="SignalP"/>
    </source>
</evidence>
<accession>A0ABW3CJE7</accession>
<feature type="chain" id="PRO_5046597035" description="MmpS family membrane protein" evidence="1">
    <location>
        <begin position="31"/>
        <end position="128"/>
    </location>
</feature>
<dbReference type="Proteomes" id="UP001597083">
    <property type="component" value="Unassembled WGS sequence"/>
</dbReference>
<keyword evidence="3" id="KW-1185">Reference proteome</keyword>
<reference evidence="3" key="1">
    <citation type="journal article" date="2019" name="Int. J. Syst. Evol. Microbiol.">
        <title>The Global Catalogue of Microorganisms (GCM) 10K type strain sequencing project: providing services to taxonomists for standard genome sequencing and annotation.</title>
        <authorList>
            <consortium name="The Broad Institute Genomics Platform"/>
            <consortium name="The Broad Institute Genome Sequencing Center for Infectious Disease"/>
            <person name="Wu L."/>
            <person name="Ma J."/>
        </authorList>
    </citation>
    <scope>NUCLEOTIDE SEQUENCE [LARGE SCALE GENOMIC DNA]</scope>
    <source>
        <strain evidence="3">JCM 31696</strain>
    </source>
</reference>
<proteinExistence type="predicted"/>
<keyword evidence="1" id="KW-0732">Signal</keyword>
<comment type="caution">
    <text evidence="2">The sequence shown here is derived from an EMBL/GenBank/DDBJ whole genome shotgun (WGS) entry which is preliminary data.</text>
</comment>
<protein>
    <recommendedName>
        <fullName evidence="4">MmpS family membrane protein</fullName>
    </recommendedName>
</protein>
<dbReference type="InterPro" id="IPR038468">
    <property type="entry name" value="MmpS_C"/>
</dbReference>
<evidence type="ECO:0008006" key="4">
    <source>
        <dbReference type="Google" id="ProtNLM"/>
    </source>
</evidence>
<dbReference type="EMBL" id="JBHTIR010002685">
    <property type="protein sequence ID" value="MFD0854094.1"/>
    <property type="molecule type" value="Genomic_DNA"/>
</dbReference>
<sequence>MFVTTSDLNATVRRLLRAVGAAVAVVALMAACSSDDEPHTLTLDVGGQGSVTLTYVINGKSTTENSVTLPWRKEFDLTKKGEDTWSLAITRQGEGSVNAVAYVDGQVFTRTAGSGSGGGTSRLSGSVD</sequence>
<dbReference type="Gene3D" id="2.60.40.2880">
    <property type="entry name" value="MmpS1-5, C-terminal soluble domain"/>
    <property type="match status" value="1"/>
</dbReference>
<evidence type="ECO:0000313" key="3">
    <source>
        <dbReference type="Proteomes" id="UP001597083"/>
    </source>
</evidence>
<name>A0ABW3CJE7_9ACTN</name>
<organism evidence="2 3">
    <name type="scientific">Actinomadura adrarensis</name>
    <dbReference type="NCBI Taxonomy" id="1819600"/>
    <lineage>
        <taxon>Bacteria</taxon>
        <taxon>Bacillati</taxon>
        <taxon>Actinomycetota</taxon>
        <taxon>Actinomycetes</taxon>
        <taxon>Streptosporangiales</taxon>
        <taxon>Thermomonosporaceae</taxon>
        <taxon>Actinomadura</taxon>
    </lineage>
</organism>
<feature type="signal peptide" evidence="1">
    <location>
        <begin position="1"/>
        <end position="30"/>
    </location>
</feature>
<evidence type="ECO:0000313" key="2">
    <source>
        <dbReference type="EMBL" id="MFD0854094.1"/>
    </source>
</evidence>
<gene>
    <name evidence="2" type="ORF">ACFQ07_17795</name>
</gene>